<evidence type="ECO:0000313" key="2">
    <source>
        <dbReference type="Proteomes" id="UP001497444"/>
    </source>
</evidence>
<sequence length="202" mass="22128">MATMRSAPSLLLKLLQRSTAFQVARYQQPHQPFRITTPLFASPPSQGLLRRFFAADGLQSSEQDPDHVKEYEKAKMVDEGGADHSSFEEAREVMRKTKTDSPQGSSQQAVEKGSETTEATGDLKKTAKQTTSEVAESAKVTSRKVEETVTGKTQEVKEDGESMVENVKETVQGLKDVGVEAAKAIKRDTEKVAEKVGIKSPN</sequence>
<dbReference type="EMBL" id="OZ020106">
    <property type="protein sequence ID" value="CAK9258446.1"/>
    <property type="molecule type" value="Genomic_DNA"/>
</dbReference>
<name>A0ABP0VXF2_9BRYO</name>
<proteinExistence type="predicted"/>
<reference evidence="1" key="1">
    <citation type="submission" date="2024-02" db="EMBL/GenBank/DDBJ databases">
        <authorList>
            <consortium name="ELIXIR-Norway"/>
            <consortium name="Elixir Norway"/>
        </authorList>
    </citation>
    <scope>NUCLEOTIDE SEQUENCE</scope>
</reference>
<dbReference type="Proteomes" id="UP001497444">
    <property type="component" value="Chromosome 11"/>
</dbReference>
<protein>
    <submittedName>
        <fullName evidence="1">Uncharacterized protein</fullName>
    </submittedName>
</protein>
<gene>
    <name evidence="1" type="ORF">CSSPJE1EN1_LOCUS3924</name>
</gene>
<evidence type="ECO:0000313" key="1">
    <source>
        <dbReference type="EMBL" id="CAK9258446.1"/>
    </source>
</evidence>
<accession>A0ABP0VXF2</accession>
<organism evidence="1 2">
    <name type="scientific">Sphagnum jensenii</name>
    <dbReference type="NCBI Taxonomy" id="128206"/>
    <lineage>
        <taxon>Eukaryota</taxon>
        <taxon>Viridiplantae</taxon>
        <taxon>Streptophyta</taxon>
        <taxon>Embryophyta</taxon>
        <taxon>Bryophyta</taxon>
        <taxon>Sphagnophytina</taxon>
        <taxon>Sphagnopsida</taxon>
        <taxon>Sphagnales</taxon>
        <taxon>Sphagnaceae</taxon>
        <taxon>Sphagnum</taxon>
    </lineage>
</organism>
<keyword evidence="2" id="KW-1185">Reference proteome</keyword>